<dbReference type="InterPro" id="IPR036179">
    <property type="entry name" value="Ig-like_dom_sf"/>
</dbReference>
<comment type="caution">
    <text evidence="6">The sequence shown here is derived from an EMBL/GenBank/DDBJ whole genome shotgun (WGS) entry which is preliminary data.</text>
</comment>
<evidence type="ECO:0000313" key="6">
    <source>
        <dbReference type="EMBL" id="KAK2089787.1"/>
    </source>
</evidence>
<dbReference type="InterPro" id="IPR013783">
    <property type="entry name" value="Ig-like_fold"/>
</dbReference>
<protein>
    <recommendedName>
        <fullName evidence="5">Butyrophilin subfamily 3 member A2-like Ig-C domain-containing protein</fullName>
    </recommendedName>
</protein>
<keyword evidence="3" id="KW-0393">Immunoglobulin domain</keyword>
<evidence type="ECO:0000259" key="5">
    <source>
        <dbReference type="Pfam" id="PF22705"/>
    </source>
</evidence>
<organism evidence="6 7">
    <name type="scientific">Saguinus oedipus</name>
    <name type="common">Cotton-top tamarin</name>
    <name type="synonym">Oedipomidas oedipus</name>
    <dbReference type="NCBI Taxonomy" id="9490"/>
    <lineage>
        <taxon>Eukaryota</taxon>
        <taxon>Metazoa</taxon>
        <taxon>Chordata</taxon>
        <taxon>Craniata</taxon>
        <taxon>Vertebrata</taxon>
        <taxon>Euteleostomi</taxon>
        <taxon>Mammalia</taxon>
        <taxon>Eutheria</taxon>
        <taxon>Euarchontoglires</taxon>
        <taxon>Primates</taxon>
        <taxon>Haplorrhini</taxon>
        <taxon>Platyrrhini</taxon>
        <taxon>Cebidae</taxon>
        <taxon>Callitrichinae</taxon>
        <taxon>Saguinus</taxon>
    </lineage>
</organism>
<gene>
    <name evidence="6" type="ORF">P7K49_032453</name>
</gene>
<feature type="region of interest" description="Disordered" evidence="4">
    <location>
        <begin position="79"/>
        <end position="115"/>
    </location>
</feature>
<evidence type="ECO:0000256" key="4">
    <source>
        <dbReference type="SAM" id="MobiDB-lite"/>
    </source>
</evidence>
<dbReference type="Proteomes" id="UP001266305">
    <property type="component" value="Unassembled WGS sequence"/>
</dbReference>
<evidence type="ECO:0000256" key="3">
    <source>
        <dbReference type="ARBA" id="ARBA00023319"/>
    </source>
</evidence>
<keyword evidence="7" id="KW-1185">Reference proteome</keyword>
<accession>A0ABQ9TY98</accession>
<sequence>MSVNGYPRPRVYWINKTDNSLLDQALQNDTIVLNTRGLYDVVSVLRIAATASVNIGCCIENALLQQNLTVDSQTDSGARAGLGDLLRQKDSPFDGHSRTPKGGERERRREAHVMW</sequence>
<dbReference type="SUPFAM" id="SSF48726">
    <property type="entry name" value="Immunoglobulin"/>
    <property type="match status" value="1"/>
</dbReference>
<name>A0ABQ9TY98_SAGOE</name>
<reference evidence="6 7" key="1">
    <citation type="submission" date="2023-05" db="EMBL/GenBank/DDBJ databases">
        <title>B98-5 Cell Line De Novo Hybrid Assembly: An Optical Mapping Approach.</title>
        <authorList>
            <person name="Kananen K."/>
            <person name="Auerbach J.A."/>
            <person name="Kautto E."/>
            <person name="Blachly J.S."/>
        </authorList>
    </citation>
    <scope>NUCLEOTIDE SEQUENCE [LARGE SCALE GENOMIC DNA]</scope>
    <source>
        <strain evidence="6">B95-8</strain>
        <tissue evidence="6">Cell line</tissue>
    </source>
</reference>
<dbReference type="Gene3D" id="2.60.40.10">
    <property type="entry name" value="Immunoglobulins"/>
    <property type="match status" value="1"/>
</dbReference>
<feature type="compositionally biased region" description="Basic and acidic residues" evidence="4">
    <location>
        <begin position="86"/>
        <end position="115"/>
    </location>
</feature>
<comment type="subcellular location">
    <subcellularLocation>
        <location evidence="1">Membrane</location>
    </subcellularLocation>
</comment>
<dbReference type="InterPro" id="IPR053896">
    <property type="entry name" value="BTN3A2-like_Ig-C"/>
</dbReference>
<dbReference type="EMBL" id="JASSZA010000018">
    <property type="protein sequence ID" value="KAK2089787.1"/>
    <property type="molecule type" value="Genomic_DNA"/>
</dbReference>
<evidence type="ECO:0000313" key="7">
    <source>
        <dbReference type="Proteomes" id="UP001266305"/>
    </source>
</evidence>
<feature type="domain" description="Butyrophilin subfamily 3 member A2-like Ig-C" evidence="5">
    <location>
        <begin position="2"/>
        <end position="67"/>
    </location>
</feature>
<proteinExistence type="predicted"/>
<evidence type="ECO:0000256" key="1">
    <source>
        <dbReference type="ARBA" id="ARBA00004370"/>
    </source>
</evidence>
<keyword evidence="2" id="KW-0472">Membrane</keyword>
<evidence type="ECO:0000256" key="2">
    <source>
        <dbReference type="ARBA" id="ARBA00023136"/>
    </source>
</evidence>
<dbReference type="Pfam" id="PF22705">
    <property type="entry name" value="C2-set_3"/>
    <property type="match status" value="1"/>
</dbReference>